<dbReference type="PROSITE" id="PS51257">
    <property type="entry name" value="PROKAR_LIPOPROTEIN"/>
    <property type="match status" value="1"/>
</dbReference>
<evidence type="ECO:0008006" key="4">
    <source>
        <dbReference type="Google" id="ProtNLM"/>
    </source>
</evidence>
<keyword evidence="3" id="KW-1185">Reference proteome</keyword>
<proteinExistence type="predicted"/>
<comment type="caution">
    <text evidence="2">The sequence shown here is derived from an EMBL/GenBank/DDBJ whole genome shotgun (WGS) entry which is preliminary data.</text>
</comment>
<keyword evidence="1" id="KW-0732">Signal</keyword>
<dbReference type="Proteomes" id="UP000069620">
    <property type="component" value="Unassembled WGS sequence"/>
</dbReference>
<dbReference type="InterPro" id="IPR029068">
    <property type="entry name" value="Glyas_Bleomycin-R_OHBP_Dase"/>
</dbReference>
<feature type="signal peptide" evidence="1">
    <location>
        <begin position="1"/>
        <end position="20"/>
    </location>
</feature>
<dbReference type="SUPFAM" id="SSF54593">
    <property type="entry name" value="Glyoxalase/Bleomycin resistance protein/Dihydroxybiphenyl dioxygenase"/>
    <property type="match status" value="2"/>
</dbReference>
<dbReference type="OrthoDB" id="107334at2"/>
<evidence type="ECO:0000256" key="1">
    <source>
        <dbReference type="SAM" id="SignalP"/>
    </source>
</evidence>
<feature type="chain" id="PRO_5038792524" description="Glyoxalase" evidence="1">
    <location>
        <begin position="21"/>
        <end position="306"/>
    </location>
</feature>
<dbReference type="EMBL" id="BCSX01000011">
    <property type="protein sequence ID" value="GAS86871.1"/>
    <property type="molecule type" value="Genomic_DNA"/>
</dbReference>
<reference evidence="3" key="2">
    <citation type="submission" date="2016-02" db="EMBL/GenBank/DDBJ databases">
        <title>Draft genome sequence of five rapidly growing Mycobacterium species.</title>
        <authorList>
            <person name="Katahira K."/>
            <person name="Gotou Y."/>
            <person name="Iida K."/>
            <person name="Ogura Y."/>
            <person name="Hayashi T."/>
        </authorList>
    </citation>
    <scope>NUCLEOTIDE SEQUENCE [LARGE SCALE GENOMIC DNA]</scope>
    <source>
        <strain evidence="3">JCM15654</strain>
    </source>
</reference>
<reference evidence="3" key="1">
    <citation type="journal article" date="2016" name="Genome Announc.">
        <title>Draft Genome Sequences of Five Rapidly Growing Mycobacterium Species, M. thermoresistibile, M. fortuitum subsp. acetamidolyticum, M. canariasense, M. brisbanense, and M. novocastrense.</title>
        <authorList>
            <person name="Katahira K."/>
            <person name="Ogura Y."/>
            <person name="Gotoh Y."/>
            <person name="Hayashi T."/>
        </authorList>
    </citation>
    <scope>NUCLEOTIDE SEQUENCE [LARGE SCALE GENOMIC DNA]</scope>
    <source>
        <strain evidence="3">JCM15654</strain>
    </source>
</reference>
<evidence type="ECO:0000313" key="2">
    <source>
        <dbReference type="EMBL" id="GAS86871.1"/>
    </source>
</evidence>
<evidence type="ECO:0000313" key="3">
    <source>
        <dbReference type="Proteomes" id="UP000069620"/>
    </source>
</evidence>
<dbReference type="RefSeq" id="WP_062827869.1">
    <property type="nucleotide sequence ID" value="NZ_BCSX01000011.1"/>
</dbReference>
<gene>
    <name evidence="2" type="ORF">RMCB_0967</name>
</gene>
<organism evidence="2 3">
    <name type="scientific">Mycolicibacterium brisbanense</name>
    <dbReference type="NCBI Taxonomy" id="146020"/>
    <lineage>
        <taxon>Bacteria</taxon>
        <taxon>Bacillati</taxon>
        <taxon>Actinomycetota</taxon>
        <taxon>Actinomycetes</taxon>
        <taxon>Mycobacteriales</taxon>
        <taxon>Mycobacteriaceae</taxon>
        <taxon>Mycolicibacterium</taxon>
    </lineage>
</organism>
<dbReference type="Gene3D" id="3.10.180.10">
    <property type="entry name" value="2,3-Dihydroxybiphenyl 1,2-Dioxygenase, domain 1"/>
    <property type="match status" value="1"/>
</dbReference>
<protein>
    <recommendedName>
        <fullName evidence="4">Glyoxalase</fullName>
    </recommendedName>
</protein>
<name>A0A100VVY1_9MYCO</name>
<dbReference type="AlphaFoldDB" id="A0A100VVY1"/>
<dbReference type="STRING" id="146020.RMCB_0967"/>
<accession>A0A100VVY1</accession>
<sequence>MNSWTRLRWAAATLAVATTAACGGSQTPAQPTTSATTEVGSQAVGPQYDSVHVYVQPGRLDAFVSSWLATFGGTAKPAAVVTVTPTPSQTRSQLILSPVGTVSAFEFISAVPYPFGTERTGWLMGNLDAGVEQARDAGAAVVVAPFADPIGRDAIVQFPGGVNAQLYWHTTPPSYPPLATVPDNRIYLPADSVDKFLPSYPSFTQGTLDADTTSADGALIGKPGTTFRHIHLSSPFGNTAVFVTDGQLPYPYGHELAGYQVADVAATVAKATAAGAQVLVPAARIGATTAAMLQWPGGYIAEIHNG</sequence>